<comment type="subcellular location">
    <subcellularLocation>
        <location evidence="1">Cytoplasm</location>
        <location evidence="1">Cytoskeleton</location>
        <location evidence="1">Cilium axoneme</location>
    </subcellularLocation>
</comment>
<dbReference type="FunFam" id="1.10.8.1220:FF:000001">
    <property type="entry name" value="Dynein axonemal heavy chain 5"/>
    <property type="match status" value="1"/>
</dbReference>
<dbReference type="SUPFAM" id="SSF52540">
    <property type="entry name" value="P-loop containing nucleoside triphosphate hydrolases"/>
    <property type="match status" value="4"/>
</dbReference>
<evidence type="ECO:0000256" key="5">
    <source>
        <dbReference type="ARBA" id="ARBA00022737"/>
    </source>
</evidence>
<dbReference type="Pfam" id="PF08385">
    <property type="entry name" value="DHC_N1"/>
    <property type="match status" value="1"/>
</dbReference>
<evidence type="ECO:0000256" key="12">
    <source>
        <dbReference type="ARBA" id="ARBA00023212"/>
    </source>
</evidence>
<dbReference type="Pfam" id="PF08393">
    <property type="entry name" value="DHC_N2"/>
    <property type="match status" value="1"/>
</dbReference>
<dbReference type="Pfam" id="PF17852">
    <property type="entry name" value="Dynein_AAA_lid"/>
    <property type="match status" value="1"/>
</dbReference>
<feature type="domain" description="Dynein heavy chain tail" evidence="15">
    <location>
        <begin position="275"/>
        <end position="843"/>
    </location>
</feature>
<dbReference type="Gene3D" id="6.10.140.1060">
    <property type="match status" value="1"/>
</dbReference>
<feature type="domain" description="Dynein heavy chain ATP-binding dynein motor region" evidence="20">
    <location>
        <begin position="3568"/>
        <end position="3793"/>
    </location>
</feature>
<dbReference type="Gene3D" id="1.20.1270.280">
    <property type="match status" value="1"/>
</dbReference>
<dbReference type="Gene3D" id="1.10.8.1220">
    <property type="match status" value="1"/>
</dbReference>
<evidence type="ECO:0000259" key="21">
    <source>
        <dbReference type="Pfam" id="PF17852"/>
    </source>
</evidence>
<dbReference type="PANTHER" id="PTHR46532:SF4">
    <property type="entry name" value="AAA+ ATPASE DOMAIN-CONTAINING PROTEIN"/>
    <property type="match status" value="1"/>
</dbReference>
<dbReference type="InterPro" id="IPR043157">
    <property type="entry name" value="Dynein_AAA1S"/>
</dbReference>
<keyword evidence="9" id="KW-0175">Coiled coil</keyword>
<evidence type="ECO:0000259" key="16">
    <source>
        <dbReference type="Pfam" id="PF08393"/>
    </source>
</evidence>
<dbReference type="FunFam" id="1.10.8.710:FF:000003">
    <property type="entry name" value="Dynein axonemal heavy chain 5"/>
    <property type="match status" value="1"/>
</dbReference>
<dbReference type="Gene3D" id="3.40.50.300">
    <property type="entry name" value="P-loop containing nucleotide triphosphate hydrolases"/>
    <property type="match status" value="5"/>
</dbReference>
<dbReference type="FunFam" id="1.20.920.20:FF:000001">
    <property type="entry name" value="dynein heavy chain 2, axonemal"/>
    <property type="match status" value="1"/>
</dbReference>
<keyword evidence="11" id="KW-0505">Motor protein</keyword>
<evidence type="ECO:0000259" key="19">
    <source>
        <dbReference type="Pfam" id="PF12780"/>
    </source>
</evidence>
<keyword evidence="5" id="KW-0677">Repeat</keyword>
<dbReference type="InterPro" id="IPR041466">
    <property type="entry name" value="Dynein_AAA5_ext"/>
</dbReference>
<dbReference type="InterPro" id="IPR013594">
    <property type="entry name" value="Dynein_heavy_tail"/>
</dbReference>
<dbReference type="Pfam" id="PF18198">
    <property type="entry name" value="AAA_lid_11"/>
    <property type="match status" value="1"/>
</dbReference>
<feature type="domain" description="Dynein heavy chain AAA lid" evidence="23">
    <location>
        <begin position="4192"/>
        <end position="4338"/>
    </location>
</feature>
<dbReference type="Pfam" id="PF12781">
    <property type="entry name" value="AAA_9"/>
    <property type="match status" value="1"/>
</dbReference>
<dbReference type="InterPro" id="IPR004273">
    <property type="entry name" value="Dynein_heavy_D6_P-loop"/>
</dbReference>
<evidence type="ECO:0000256" key="9">
    <source>
        <dbReference type="ARBA" id="ARBA00023054"/>
    </source>
</evidence>
<dbReference type="Gene3D" id="3.10.490.20">
    <property type="match status" value="1"/>
</dbReference>
<dbReference type="Gene3D" id="1.10.8.720">
    <property type="entry name" value="Region D6 of dynein motor"/>
    <property type="match status" value="1"/>
</dbReference>
<dbReference type="InterPro" id="IPR027417">
    <property type="entry name" value="P-loop_NTPase"/>
</dbReference>
<keyword evidence="12" id="KW-0206">Cytoskeleton</keyword>
<evidence type="ECO:0000256" key="11">
    <source>
        <dbReference type="ARBA" id="ARBA00023175"/>
    </source>
</evidence>
<dbReference type="Proteomes" id="UP001530293">
    <property type="component" value="Unassembled WGS sequence"/>
</dbReference>
<evidence type="ECO:0000313" key="26">
    <source>
        <dbReference type="Proteomes" id="UP001530293"/>
    </source>
</evidence>
<dbReference type="InterPro" id="IPR042219">
    <property type="entry name" value="AAA_lid_11_sf"/>
</dbReference>
<dbReference type="GO" id="GO:0005524">
    <property type="term" value="F:ATP binding"/>
    <property type="evidence" value="ECO:0007669"/>
    <property type="project" value="UniProtKB-KW"/>
</dbReference>
<comment type="caution">
    <text evidence="25">The sequence shown here is derived from an EMBL/GenBank/DDBJ whole genome shotgun (WGS) entry which is preliminary data.</text>
</comment>
<dbReference type="Gene3D" id="3.20.180.20">
    <property type="entry name" value="Dynein heavy chain, N-terminal domain 2"/>
    <property type="match status" value="1"/>
</dbReference>
<gene>
    <name evidence="25" type="ORF">ACHAWU_004359</name>
</gene>
<keyword evidence="13" id="KW-0966">Cell projection</keyword>
<evidence type="ECO:0000259" key="20">
    <source>
        <dbReference type="Pfam" id="PF12781"/>
    </source>
</evidence>
<feature type="domain" description="Dynein heavy chain linker" evidence="16">
    <location>
        <begin position="1345"/>
        <end position="1753"/>
    </location>
</feature>
<dbReference type="FunFam" id="3.40.50.300:FF:000044">
    <property type="entry name" value="Dynein heavy chain 5, axonemal"/>
    <property type="match status" value="1"/>
</dbReference>
<feature type="domain" description="Dynein heavy chain region D6 P-loop" evidence="14">
    <location>
        <begin position="4047"/>
        <end position="4158"/>
    </location>
</feature>
<keyword evidence="6" id="KW-0547">Nucleotide-binding</keyword>
<evidence type="ECO:0000259" key="23">
    <source>
        <dbReference type="Pfam" id="PF18198"/>
    </source>
</evidence>
<dbReference type="InterPro" id="IPR035706">
    <property type="entry name" value="AAA_9"/>
</dbReference>
<evidence type="ECO:0000256" key="7">
    <source>
        <dbReference type="ARBA" id="ARBA00022840"/>
    </source>
</evidence>
<feature type="domain" description="Dynein heavy chain coiled coil stalk" evidence="18">
    <location>
        <begin position="3185"/>
        <end position="3538"/>
    </location>
</feature>
<evidence type="ECO:0000256" key="6">
    <source>
        <dbReference type="ARBA" id="ARBA00022741"/>
    </source>
</evidence>
<organism evidence="25 26">
    <name type="scientific">Discostella pseudostelligera</name>
    <dbReference type="NCBI Taxonomy" id="259834"/>
    <lineage>
        <taxon>Eukaryota</taxon>
        <taxon>Sar</taxon>
        <taxon>Stramenopiles</taxon>
        <taxon>Ochrophyta</taxon>
        <taxon>Bacillariophyta</taxon>
        <taxon>Coscinodiscophyceae</taxon>
        <taxon>Thalassiosirophycidae</taxon>
        <taxon>Stephanodiscales</taxon>
        <taxon>Stephanodiscaceae</taxon>
        <taxon>Discostella</taxon>
    </lineage>
</organism>
<accession>A0ABD3N3F2</accession>
<evidence type="ECO:0000313" key="25">
    <source>
        <dbReference type="EMBL" id="KAL3770660.1"/>
    </source>
</evidence>
<dbReference type="GO" id="GO:0030286">
    <property type="term" value="C:dynein complex"/>
    <property type="evidence" value="ECO:0007669"/>
    <property type="project" value="UniProtKB-KW"/>
</dbReference>
<dbReference type="InterPro" id="IPR026983">
    <property type="entry name" value="DHC"/>
</dbReference>
<feature type="domain" description="Dynein heavy chain C-terminal" evidence="24">
    <location>
        <begin position="4345"/>
        <end position="4660"/>
    </location>
</feature>
<evidence type="ECO:0000259" key="22">
    <source>
        <dbReference type="Pfam" id="PF17857"/>
    </source>
</evidence>
<evidence type="ECO:0000256" key="2">
    <source>
        <dbReference type="ARBA" id="ARBA00008887"/>
    </source>
</evidence>
<evidence type="ECO:0000256" key="13">
    <source>
        <dbReference type="ARBA" id="ARBA00023273"/>
    </source>
</evidence>
<dbReference type="InterPro" id="IPR041228">
    <property type="entry name" value="Dynein_C"/>
</dbReference>
<evidence type="ECO:0000259" key="18">
    <source>
        <dbReference type="Pfam" id="PF12777"/>
    </source>
</evidence>
<dbReference type="Gene3D" id="1.10.8.710">
    <property type="match status" value="1"/>
</dbReference>
<feature type="domain" description="Dynein heavy chain AAA module D4" evidence="19">
    <location>
        <begin position="2909"/>
        <end position="3171"/>
    </location>
</feature>
<dbReference type="PANTHER" id="PTHR46532">
    <property type="entry name" value="MALE FERTILITY FACTOR KL5"/>
    <property type="match status" value="1"/>
</dbReference>
<dbReference type="Pfam" id="PF12780">
    <property type="entry name" value="AAA_8"/>
    <property type="match status" value="1"/>
</dbReference>
<dbReference type="InterPro" id="IPR042228">
    <property type="entry name" value="Dynein_linker_3"/>
</dbReference>
<evidence type="ECO:0000259" key="15">
    <source>
        <dbReference type="Pfam" id="PF08385"/>
    </source>
</evidence>
<evidence type="ECO:0000256" key="4">
    <source>
        <dbReference type="ARBA" id="ARBA00022701"/>
    </source>
</evidence>
<dbReference type="GO" id="GO:0005930">
    <property type="term" value="C:axoneme"/>
    <property type="evidence" value="ECO:0007669"/>
    <property type="project" value="UniProtKB-SubCell"/>
</dbReference>
<dbReference type="Gene3D" id="1.10.472.130">
    <property type="match status" value="1"/>
</dbReference>
<keyword evidence="3" id="KW-0963">Cytoplasm</keyword>
<dbReference type="GO" id="GO:0005874">
    <property type="term" value="C:microtubule"/>
    <property type="evidence" value="ECO:0007669"/>
    <property type="project" value="UniProtKB-KW"/>
</dbReference>
<evidence type="ECO:0000259" key="24">
    <source>
        <dbReference type="Pfam" id="PF18199"/>
    </source>
</evidence>
<dbReference type="InterPro" id="IPR041589">
    <property type="entry name" value="DNAH3_AAA_lid_1"/>
</dbReference>
<comment type="similarity">
    <text evidence="2">Belongs to the dynein heavy chain family.</text>
</comment>
<evidence type="ECO:0000259" key="17">
    <source>
        <dbReference type="Pfam" id="PF12774"/>
    </source>
</evidence>
<reference evidence="25 26" key="1">
    <citation type="submission" date="2024-10" db="EMBL/GenBank/DDBJ databases">
        <title>Updated reference genomes for cyclostephanoid diatoms.</title>
        <authorList>
            <person name="Roberts W.R."/>
            <person name="Alverson A.J."/>
        </authorList>
    </citation>
    <scope>NUCLEOTIDE SEQUENCE [LARGE SCALE GENOMIC DNA]</scope>
    <source>
        <strain evidence="25 26">AJA232-27</strain>
    </source>
</reference>
<keyword evidence="4" id="KW-0493">Microtubule</keyword>
<feature type="domain" description="Dynein heavy chain AAA 5 extension" evidence="21">
    <location>
        <begin position="2407"/>
        <end position="2516"/>
    </location>
</feature>
<dbReference type="InterPro" id="IPR013602">
    <property type="entry name" value="Dynein_heavy_linker"/>
</dbReference>
<keyword evidence="8" id="KW-0243">Dynein</keyword>
<sequence length="4662" mass="530464">MDLETLLSGRVCVCVCVLEIKRRDRFLKISVAIKFNSSSKRGEASLNSTTTFFDIFAMSTLSARHLWCADRILFCFANSGDKENNDRCDESMVQQFLRNPTVLAKFDELFSGKGPSALFVHYQRMNVLDSVDKKETKDAKQAKKSELFVSYGDTVLMNSKCCYFLRHGTQVDSSVPNDTSLFYGELLESPLETFKSALAFTYAPLFAESSEWGETNDEQKSDFKDEMNKFMHNLTSSVESISGGLELNPLTSSHVESLDPSNVESFSEHPEAIVHLVEMLEQWCGQITKFIATCVKSNQNESTTKDIEGPKAEIEYWRARTQHLSSIIEQFKRKDCRFAVGILSSFAKGANEPEKSNTISLIRRWKQIDIETTEAFNEARDNLKYLSTLQRFIEPLYSGTAQGINDSLPALINSIKMIFTISRYYNTEERVANLLAKVADQIVIRSKENIKGRHGSDLWQEEPKELIKRLDAGIKLNESYQEQYQLTKRKLEKTPTGRQFDFNEMQIFGKFDLFCRRLIKLIDMFSTIDQFTILSENKLEGMEPLVNEFMQIKQDFRARNHDLLDYHNNKFDRDFVEFSVKISDLEGGMQEFIDHSFENISSIGHSLNLLHKFQEILLRESLKADLDSKLNIIFLNYGIELEKIQQLYEKLKQDPPIQRNSPPVAGNITWSRHLLKRIEEPMKQFEVNQNVLTGKDAKKIIKMYNKIARTLVAFEFTWYKAWVASIDRAKTGLQATLIIRHPEDNRLYVNFDRDIFQLIREAKCLDRMGIDVPESAKIALVQEEKFKTFHAQLDWALSEYDRILATVIPVTAAVLRPHFKDFEWKLRPGMTTLTWTSLNIDPYINHVHAGLKQLKELVTCINDIIENRVEKNLKIVSKTLLVDLPENLSFTVSDFVIMQQSHITGQSSLLQGKNLEIENAVSDLLKHITTYHFESQIECAPEKEIAKLRDHYNHFMYQALLFSAKNSMDALKKRIGSRKGTNIIQASKPFFEVDVQLIPPNVSLSPSLDEIQQCINKSAQAVLSCYKKINDWGHSALPKDKQATHTFFNRITKDIELVKVALLLTGCIQGIRNTVAEYLDSFKTYDWLWKDDKDAAYDEFFKTNPSLESYETKLAHFGSIEKDIGKVSSIHIIGALSLNTKHLKMHLREDCNKWTLKYSENFHSRAKQELESMTEYTRVTVGKLSRKVEDLDSLGFMMQVLKEVREKECSVDMDIDPIMDMYRLLECHLPSGFMEKEEIDKKTVLRSNWKKMILLAIARTDELSSTQIVFKTGLVNDIAVFKSDVQQFYSDFTKNGPLIKGLAPMEAVDRLSRFREEAKIRERKFELYHGGEELFALPHQAYPGLEKVKKDIKLASLLFDLYVDVIRSINEWKLTTWDSVANNVSEMTDIMDAYAGRFKKLPGKLRDYESYSQLRKEIEDFQIILPLLAELSKASIKVRHWDEVIKICNNTFEVAGNPEFKLQTLLDSNLASVSDKIIEITDGADKQLKIEQQLNETKAEWKSKEFIFMDWRDRGVYILKATPLVAEELEEAQMNLQTILTMRHVTPFRDVAQELLGSLSETSDTLESWVKVQMLWCALESVFTGGDIAKQLPKEAKKFAKVDKDWAKIMIKASECRNVVECCADELLKNTLPTMYGELEKCQKSLEGYLEQKQKAFPRFYFVSNAKLLTILSQGSDPLAMNEYYGNVFDAIQYVEHDKKDKTIIHKFHGEGGTGHEVIPFITPVKAVGNIEDWLTLLLQRMRLTLKDHARSCSAKVLDIQSDLSKLRPLVDSNIAQFALLSIQIMWTYETQTALEQSSTKKNAMRDNSLRQSQVLSEMSNWCLQDLGTKVNRKKIETLVTVHVHQRDIANELAMLVKNKTVHDANDFDWLKQARFYWRPSAADDVCNDGATVVSITDVDFNYQYEYLGAKERLVITPLTDKCYITLAQALGMYFGGAPAGPAGTGKTETTKDLGNTLGIFVVVTNCTDQMKYTDCAKIFKGLCQGGLWGCFDEFNRIALPVLSVVAQQVLAIQNAKKQGLEFFQFPGDPQNVVLKPVCAFFITMNPGYAGRQELPENLKALFRGVAMMVPDFQIIKKVKMCSVGYKDFDLLSAKFYALYSTCKEQLSNQRHYDWGLRNILSVLRTMGATKRENTEKQEALLVYRTLRDMNLSKLVAQDVPLFLSLLADLFPGMTPPQKGEYPREEEVLKTVVDKYGLVYHDDWVLKVKQFYETIKVRHGIMLVGPSGGGKSCIFRCLKDTLQECEGVQFKDIRFNPKAIRAQEMYGETDPLSGEWTTGVFAAIWAKYNNRNNAFNTWIIADGPVDTIWIEDLNTVLDDNKILTLANGDRIPMTDNVKIMFEVETLVNASPATVSRAGIIYVSDTDLDWCPVLEAWVRKRSDANYQTLLRSLIEKWIGTSTPTDPGPCFTFLQRSTSEVLKEGRVGRISSFAQLFQGLAEGPVCGFTGSNSKVIERIFIYCLCWSVGALLEAEDRMKFDAWLRARDDAKSMPRVQEGETIYEYFVNSSTGEWEKWKPPQWTAPGGGKLDFSNLLVPTMDSTRAQHVIRTIHRQKGPVLVVGAEGTAKTSTQLMFLAGQDPNSMLTKRINFSSATTPGLAQYSIEAELDKRGGKNFGPPNGKKMTIFFDDVSMPEVNKWGDQTTLELVRLVIEHGGFYFLDKDKRGDFKTCEDLQYLAAMQHPGGGKNDIPNRLKRNFFIFNLVLPSITSINDIYGKMLDCSFTGQDFDASTLDVVGKLTTATIRVWRVMKSKMLPTPSKFHYVFNMRDLSRVFQGILFTPKESIINGGLRAKEGLLKDFSPKNMLLGLWKHECDRVFSDKLATIKDKESYEGFITDIGREMFGGDVYDAACSSPKYMVSFLRDDVYDAEDVLIEEAPRVYEDGGTLEIIRDRACMFLDKYNEQYPSKKMELVLFEDALKHMLRISRLIEMPRGSGLLVGVGGSGKQSLTRLASYISKAMCFQITLTKQYNRAALMDDIRILYKNAGHKRQPTTFLFTESEIKDEVFLETINSILSTGEVPGLFPKDEMMAMTSDLRQDFLRERPGKEDTPDNLRQFFIDCVRDNLHIILCMSPMNPKFPIRARKFPSLVSSPTIDWFLAWPEEALVSVSHGFIKNFPLDCTEDIKASLMTHMGMVHKMVSEVCDDYFRSMRRQVYQTPKSYLSFIAAYQSMYSEKLGALKEKESRVNLGLDKLIQGAKDVEAMKIVLAAEQVKLEEATISTNTMLKSLEVSSTEAKTEGEQVAGIKARCEADASRIASEKMSCANDLAKAQPFVDEANAAINSIKPAHIGEIKKLANPSDIIKLVFDCVLILFQLPLSKVQPMKTTIAKKEINWFEPSFKQALIMMSSPNFLNQLVDFGNKGKDRINDETIEFLSVYIDVEQFTPSVAKNASTAAEGLCTYVRAMKSYHEASKIVKPKLDALAVAEGQMEAANKALAVAEGRLSVCIEKVADLQRLFEEQMNKKRSIEEGAMALQKKMNQASALISGLAGERARWTEDAANFSDQKRRLVGDCAIGCAFMSYCGPFNQQFRNYIINEKFTADCEARNVPVTRDLDVTSFLANAGTIGDWNMDGLPTDPLSTQNGILVTSSTRFPLIIDPQGQALRWIKNKERMNLPTWNGQNVVELSDPKLKDKLEFCMGEGKSLIIVGVEDDIDPMLDPVMEKEIIRKGSRMYVNVSDKMMDYDPNFKMFFISRLSNPSFSPELQSKTTLIDFTVTQKGLEEQLLGVVISKEQQALEDQLTQVLEQVNSNKKSLMLLDASLLERLTSNTGDLLDDEELVAVLANTKSKAAEVNTKLIAADVTRSNIAEKREQFRSVATRGSVLYFSIVEMSLVNVMYQTSLTQFLELFVDSIEKAEKAALASKRVSNIIETMTYVTYRYVNRGLYEQDKLTFVLLVTLRILVTAGHLKSTDVTVFLRGGAALDVNNVQRKPFQWMSNEVWLNVVQLQISSEFYSSLVDRMVSNESAWKRWYEDNQPEQVPIPDYEQRLKDQPDIGSFLKLLLVRCLRVDRTILMCKDFIRNTKDMGPTYVEPVTDTIDMVYNDMVPEVPVIFLLSRGSDPTDSIIELCRKKKLPAPAVISLGEGQEPVALKAINAGVINGSWVLLQNCELGLGLMNDMESIINKLKGGMDPNFRLFITALSHPEFPLGLLQMCSKVTNDHPAGLRAGLLRSYTPGVMVDQDRLERVETAQWRQLLFALCFLHSIVQERRKFGPLGWCIPYEYNNGDLQSCMLFLEKHLYNGEISWSTFQYMVADVQYGGKITDSLDVRLFRTYTKEWLTERTCEDGYAYNPIAPILKLPNDFQYIVPSFPEHADCRRYIEQLPENDSPEIFGLHPNADLAYCVKEATSLFERLGETQPKGGGGDGGVSREDVVYEKASELLKRLPEDYDEDDYKAKIKKIGGLTIPMNIFLFQEIQRFQNVLTKVRFTLSQLQLAINGEVVMTAELQQTLDSMFDAKVPYFWENTLTGDEFSWRMPNLGLWFTSLLNRDNQYRTWLNNGRPNSFWLTGFFNPNGCLTAMKQEVTRKHKSQKWALNDVVYHTEVTSFERVEQIKAPPEEGIYIHGLSLDGAAWSRQESNLVESAPKQLFAPMPVLHVTANERKAEDKSKKEQFGNIGPYECPVYKYASRTDRNFIFFANLRCTEDKPASHWTLRGSAMLCNT</sequence>
<dbReference type="EMBL" id="JALLBG020000038">
    <property type="protein sequence ID" value="KAL3770660.1"/>
    <property type="molecule type" value="Genomic_DNA"/>
</dbReference>
<proteinExistence type="inferred from homology"/>
<dbReference type="Gene3D" id="1.20.920.30">
    <property type="match status" value="1"/>
</dbReference>
<dbReference type="Pfam" id="PF12775">
    <property type="entry name" value="AAA_7"/>
    <property type="match status" value="1"/>
</dbReference>
<evidence type="ECO:0000259" key="14">
    <source>
        <dbReference type="Pfam" id="PF03028"/>
    </source>
</evidence>
<dbReference type="InterPro" id="IPR024743">
    <property type="entry name" value="Dynein_HC_stalk"/>
</dbReference>
<evidence type="ECO:0000256" key="1">
    <source>
        <dbReference type="ARBA" id="ARBA00004430"/>
    </source>
</evidence>
<name>A0ABD3N3F2_9STRA</name>
<feature type="domain" description="Dynein heavy chain hydrolytic ATP-binding dynein motor region" evidence="17">
    <location>
        <begin position="1903"/>
        <end position="2232"/>
    </location>
</feature>
<dbReference type="Gene3D" id="1.20.920.20">
    <property type="match status" value="1"/>
</dbReference>
<dbReference type="FunFam" id="3.40.50.300:FF:000049">
    <property type="entry name" value="Dynein, axonemal, heavy chain 5"/>
    <property type="match status" value="1"/>
</dbReference>
<dbReference type="Gene3D" id="1.10.287.2620">
    <property type="match status" value="1"/>
</dbReference>
<dbReference type="InterPro" id="IPR041658">
    <property type="entry name" value="AAA_lid_11"/>
</dbReference>
<keyword evidence="10" id="KW-0969">Cilium</keyword>
<dbReference type="FunFam" id="1.20.140.100:FF:000003">
    <property type="entry name" value="Dynein, axonemal, heavy chain 5"/>
    <property type="match status" value="1"/>
</dbReference>
<dbReference type="Pfam" id="PF03028">
    <property type="entry name" value="Dynein_heavy"/>
    <property type="match status" value="1"/>
</dbReference>
<dbReference type="FunFam" id="3.40.50.300:FF:002141">
    <property type="entry name" value="Dynein heavy chain"/>
    <property type="match status" value="1"/>
</dbReference>
<feature type="domain" description="Dynein heavy chain 3 AAA+ lid" evidence="22">
    <location>
        <begin position="2746"/>
        <end position="2842"/>
    </location>
</feature>
<dbReference type="InterPro" id="IPR042222">
    <property type="entry name" value="Dynein_2_N"/>
</dbReference>
<evidence type="ECO:0000256" key="10">
    <source>
        <dbReference type="ARBA" id="ARBA00023069"/>
    </source>
</evidence>
<dbReference type="Gene3D" id="1.20.58.1120">
    <property type="match status" value="1"/>
</dbReference>
<evidence type="ECO:0000256" key="3">
    <source>
        <dbReference type="ARBA" id="ARBA00022490"/>
    </source>
</evidence>
<dbReference type="Pfam" id="PF18199">
    <property type="entry name" value="Dynein_C"/>
    <property type="match status" value="1"/>
</dbReference>
<dbReference type="InterPro" id="IPR024317">
    <property type="entry name" value="Dynein_heavy_chain_D4_dom"/>
</dbReference>
<dbReference type="FunFam" id="3.10.490.20:FF:000010">
    <property type="entry name" value="Dynein heavy chain, putative"/>
    <property type="match status" value="1"/>
</dbReference>
<dbReference type="InterPro" id="IPR035699">
    <property type="entry name" value="AAA_6"/>
</dbReference>
<keyword evidence="26" id="KW-1185">Reference proteome</keyword>
<dbReference type="Gene3D" id="1.20.140.100">
    <property type="entry name" value="Dynein heavy chain, N-terminal domain 2"/>
    <property type="match status" value="1"/>
</dbReference>
<dbReference type="Pfam" id="PF12777">
    <property type="entry name" value="MT"/>
    <property type="match status" value="1"/>
</dbReference>
<dbReference type="FunFam" id="3.40.50.300:FF:000320">
    <property type="entry name" value="Dynein, axonemal, heavy chain 5"/>
    <property type="match status" value="1"/>
</dbReference>
<dbReference type="Pfam" id="PF17857">
    <property type="entry name" value="AAA_lid_1"/>
    <property type="match status" value="1"/>
</dbReference>
<dbReference type="InterPro" id="IPR043160">
    <property type="entry name" value="Dynein_C_barrel"/>
</dbReference>
<keyword evidence="7" id="KW-0067">ATP-binding</keyword>
<dbReference type="Pfam" id="PF12774">
    <property type="entry name" value="AAA_6"/>
    <property type="match status" value="1"/>
</dbReference>
<protein>
    <submittedName>
        <fullName evidence="25">Uncharacterized protein</fullName>
    </submittedName>
</protein>
<evidence type="ECO:0000256" key="8">
    <source>
        <dbReference type="ARBA" id="ARBA00023017"/>
    </source>
</evidence>